<sequence>MKVVVTLFLGREDVLLYGSGFRHCEKNYVVIRRSNLKIFDEIATSLRPSQ</sequence>
<name>A0A0F3MUJ7_RICFI</name>
<evidence type="ECO:0000313" key="2">
    <source>
        <dbReference type="Proteomes" id="UP000033475"/>
    </source>
</evidence>
<dbReference type="Proteomes" id="UP000033475">
    <property type="component" value="Unassembled WGS sequence"/>
</dbReference>
<gene>
    <name evidence="1" type="ORF">RFEPED_1501</name>
</gene>
<reference evidence="1 2" key="1">
    <citation type="submission" date="2015-01" db="EMBL/GenBank/DDBJ databases">
        <title>Genome Sequencing of Rickettsiales.</title>
        <authorList>
            <person name="Daugherty S.C."/>
            <person name="Su Q."/>
            <person name="Abolude K."/>
            <person name="Beier-Sexton M."/>
            <person name="Carlyon J.A."/>
            <person name="Carter R."/>
            <person name="Day N.P."/>
            <person name="Dumler S.J."/>
            <person name="Dyachenko V."/>
            <person name="Godinez A."/>
            <person name="Kurtti T.J."/>
            <person name="Lichay M."/>
            <person name="Mullins K.E."/>
            <person name="Ott S."/>
            <person name="Pappas-Brown V."/>
            <person name="Paris D.H."/>
            <person name="Patel P."/>
            <person name="Richards A.L."/>
            <person name="Sadzewicz L."/>
            <person name="Sears K."/>
            <person name="Seidman D."/>
            <person name="Sengamalay N."/>
            <person name="Stenos J."/>
            <person name="Tallon L.J."/>
            <person name="Vincent G."/>
            <person name="Fraser C.M."/>
            <person name="Munderloh U."/>
            <person name="Dunning-Hotopp J.C."/>
        </authorList>
    </citation>
    <scope>NUCLEOTIDE SEQUENCE [LARGE SCALE GENOMIC DNA]</scope>
    <source>
        <strain evidence="1 2">Pedreira</strain>
    </source>
</reference>
<organism evidence="1 2">
    <name type="scientific">Rickettsia felis str. Pedreira</name>
    <dbReference type="NCBI Taxonomy" id="1359196"/>
    <lineage>
        <taxon>Bacteria</taxon>
        <taxon>Pseudomonadati</taxon>
        <taxon>Pseudomonadota</taxon>
        <taxon>Alphaproteobacteria</taxon>
        <taxon>Rickettsiales</taxon>
        <taxon>Rickettsiaceae</taxon>
        <taxon>Rickettsieae</taxon>
        <taxon>Rickettsia</taxon>
        <taxon>spotted fever group</taxon>
    </lineage>
</organism>
<comment type="caution">
    <text evidence="1">The sequence shown here is derived from an EMBL/GenBank/DDBJ whole genome shotgun (WGS) entry which is preliminary data.</text>
</comment>
<dbReference type="EMBL" id="LANQ01000001">
    <property type="protein sequence ID" value="KJV59102.1"/>
    <property type="molecule type" value="Genomic_DNA"/>
</dbReference>
<dbReference type="AlphaFoldDB" id="A0A0F3MUJ7"/>
<evidence type="ECO:0000313" key="1">
    <source>
        <dbReference type="EMBL" id="KJV59102.1"/>
    </source>
</evidence>
<protein>
    <submittedName>
        <fullName evidence="1">Uncharacterized protein</fullName>
    </submittedName>
</protein>
<proteinExistence type="predicted"/>
<accession>A0A0F3MUJ7</accession>